<accession>A0ABS4ID11</accession>
<name>A0ABS4ID11_9BACI</name>
<dbReference type="InterPro" id="IPR024654">
    <property type="entry name" value="Calcineurin-like_PHP_lpxH"/>
</dbReference>
<evidence type="ECO:0000259" key="3">
    <source>
        <dbReference type="Pfam" id="PF12850"/>
    </source>
</evidence>
<evidence type="ECO:0000256" key="2">
    <source>
        <dbReference type="RuleBase" id="RU362039"/>
    </source>
</evidence>
<organism evidence="4 5">
    <name type="scientific">Virgibacillus natechei</name>
    <dbReference type="NCBI Taxonomy" id="1216297"/>
    <lineage>
        <taxon>Bacteria</taxon>
        <taxon>Bacillati</taxon>
        <taxon>Bacillota</taxon>
        <taxon>Bacilli</taxon>
        <taxon>Bacillales</taxon>
        <taxon>Bacillaceae</taxon>
        <taxon>Virgibacillus</taxon>
    </lineage>
</organism>
<dbReference type="EMBL" id="JAGGKX010000003">
    <property type="protein sequence ID" value="MBP1968821.1"/>
    <property type="molecule type" value="Genomic_DNA"/>
</dbReference>
<evidence type="ECO:0000313" key="5">
    <source>
        <dbReference type="Proteomes" id="UP001519345"/>
    </source>
</evidence>
<evidence type="ECO:0000313" key="4">
    <source>
        <dbReference type="EMBL" id="MBP1968821.1"/>
    </source>
</evidence>
<proteinExistence type="inferred from homology"/>
<dbReference type="Proteomes" id="UP001519345">
    <property type="component" value="Unassembled WGS sequence"/>
</dbReference>
<feature type="domain" description="Calcineurin-like phosphoesterase" evidence="3">
    <location>
        <begin position="3"/>
        <end position="144"/>
    </location>
</feature>
<sequence length="169" mass="18998">MTKVLILSDSHGLTNEVAEIKKRHQLKNMIHCGDSELDMDAPELDGFLKVGGNTDHDSRLPEEQNPTINDVNFYVTHGHLYDVKANLLTLAYRAEEVDASVVCFGHTHIAGVEQVGNRLFINPGSIRLPKKRSEKTYAILEWESQIDVIVTFYTIDGEVIEDLSHRATI</sequence>
<dbReference type="SUPFAM" id="SSF56300">
    <property type="entry name" value="Metallo-dependent phosphatases"/>
    <property type="match status" value="1"/>
</dbReference>
<dbReference type="NCBIfam" id="TIGR00040">
    <property type="entry name" value="yfcE"/>
    <property type="match status" value="1"/>
</dbReference>
<dbReference type="PANTHER" id="PTHR11124">
    <property type="entry name" value="VACUOLAR SORTING PROTEIN VPS29"/>
    <property type="match status" value="1"/>
</dbReference>
<keyword evidence="5" id="KW-1185">Reference proteome</keyword>
<dbReference type="Gene3D" id="3.60.21.10">
    <property type="match status" value="1"/>
</dbReference>
<gene>
    <name evidence="4" type="ORF">J2Z83_000915</name>
</gene>
<comment type="cofactor">
    <cofactor evidence="2">
        <name>a divalent metal cation</name>
        <dbReference type="ChEBI" id="CHEBI:60240"/>
    </cofactor>
</comment>
<comment type="caution">
    <text evidence="4">The sequence shown here is derived from an EMBL/GenBank/DDBJ whole genome shotgun (WGS) entry which is preliminary data.</text>
</comment>
<dbReference type="InterPro" id="IPR029052">
    <property type="entry name" value="Metallo-depent_PP-like"/>
</dbReference>
<reference evidence="4 5" key="1">
    <citation type="submission" date="2021-03" db="EMBL/GenBank/DDBJ databases">
        <title>Genomic Encyclopedia of Type Strains, Phase IV (KMG-IV): sequencing the most valuable type-strain genomes for metagenomic binning, comparative biology and taxonomic classification.</title>
        <authorList>
            <person name="Goeker M."/>
        </authorList>
    </citation>
    <scope>NUCLEOTIDE SEQUENCE [LARGE SCALE GENOMIC DNA]</scope>
    <source>
        <strain evidence="4 5">DSM 25609</strain>
    </source>
</reference>
<dbReference type="Pfam" id="PF12850">
    <property type="entry name" value="Metallophos_2"/>
    <property type="match status" value="1"/>
</dbReference>
<evidence type="ECO:0000256" key="1">
    <source>
        <dbReference type="ARBA" id="ARBA00008950"/>
    </source>
</evidence>
<dbReference type="RefSeq" id="WP_209462041.1">
    <property type="nucleotide sequence ID" value="NZ_CP110224.1"/>
</dbReference>
<comment type="similarity">
    <text evidence="1 2">Belongs to the metallophosphoesterase superfamily. YfcE family.</text>
</comment>
<keyword evidence="2" id="KW-0479">Metal-binding</keyword>
<dbReference type="InterPro" id="IPR000979">
    <property type="entry name" value="Phosphodiesterase_MJ0936/Vps29"/>
</dbReference>
<dbReference type="EC" id="3.1.4.-" evidence="2"/>
<protein>
    <recommendedName>
        <fullName evidence="2">Phosphoesterase</fullName>
        <ecNumber evidence="2">3.1.4.-</ecNumber>
    </recommendedName>
</protein>